<dbReference type="SUPFAM" id="SSF53146">
    <property type="entry name" value="Nitrogenase accessory factor-like"/>
    <property type="match status" value="1"/>
</dbReference>
<dbReference type="InterPro" id="IPR003731">
    <property type="entry name" value="Di-Nase_FeMo-co_biosynth"/>
</dbReference>
<sequence length="119" mass="12659">MRIAVASDGKLVSGHFGHCEGFHIFETDGKKILEGKMIPNPGHRPGFLPKYLNELDINVVISGGMGGGAIDIFQEKGIQVVTGATGEALRAAEKFLEGSLDPGISVCQQHQHHDECGGH</sequence>
<reference evidence="2 3" key="1">
    <citation type="submission" date="2016-10" db="EMBL/GenBank/DDBJ databases">
        <authorList>
            <person name="de Groot N.N."/>
        </authorList>
    </citation>
    <scope>NUCLEOTIDE SEQUENCE [LARGE SCALE GENOMIC DNA]</scope>
    <source>
        <strain evidence="2 3">APO</strain>
    </source>
</reference>
<dbReference type="PANTHER" id="PTHR42983:SF1">
    <property type="entry name" value="IRON-MOLYBDENUM PROTEIN"/>
    <property type="match status" value="1"/>
</dbReference>
<dbReference type="CDD" id="cd00851">
    <property type="entry name" value="MTH1175"/>
    <property type="match status" value="1"/>
</dbReference>
<accession>A0A1H3MEV2</accession>
<dbReference type="OrthoDB" id="280278at2"/>
<evidence type="ECO:0000313" key="3">
    <source>
        <dbReference type="Proteomes" id="UP000199230"/>
    </source>
</evidence>
<feature type="domain" description="Dinitrogenase iron-molybdenum cofactor biosynthesis" evidence="1">
    <location>
        <begin position="8"/>
        <end position="96"/>
    </location>
</feature>
<proteinExistence type="predicted"/>
<dbReference type="RefSeq" id="WP_093312578.1">
    <property type="nucleotide sequence ID" value="NZ_FNPV01000004.1"/>
</dbReference>
<name>A0A1H3MEV2_9FIRM</name>
<keyword evidence="3" id="KW-1185">Reference proteome</keyword>
<evidence type="ECO:0000259" key="1">
    <source>
        <dbReference type="Pfam" id="PF02579"/>
    </source>
</evidence>
<organism evidence="2 3">
    <name type="scientific">Tindallia californiensis</name>
    <dbReference type="NCBI Taxonomy" id="159292"/>
    <lineage>
        <taxon>Bacteria</taxon>
        <taxon>Bacillati</taxon>
        <taxon>Bacillota</taxon>
        <taxon>Clostridia</taxon>
        <taxon>Peptostreptococcales</taxon>
        <taxon>Tindalliaceae</taxon>
        <taxon>Tindallia</taxon>
    </lineage>
</organism>
<protein>
    <submittedName>
        <fullName evidence="2">Predicted Fe-Mo cluster-binding protein, NifX family</fullName>
    </submittedName>
</protein>
<dbReference type="PANTHER" id="PTHR42983">
    <property type="entry name" value="DINITROGENASE IRON-MOLYBDENUM COFACTOR PROTEIN-RELATED"/>
    <property type="match status" value="1"/>
</dbReference>
<gene>
    <name evidence="2" type="ORF">SAMN05192546_104110</name>
</gene>
<dbReference type="Gene3D" id="3.30.420.130">
    <property type="entry name" value="Dinitrogenase iron-molybdenum cofactor biosynthesis domain"/>
    <property type="match status" value="1"/>
</dbReference>
<dbReference type="Proteomes" id="UP000199230">
    <property type="component" value="Unassembled WGS sequence"/>
</dbReference>
<dbReference type="AlphaFoldDB" id="A0A1H3MEV2"/>
<dbReference type="InterPro" id="IPR036105">
    <property type="entry name" value="DiNase_FeMo-co_biosyn_sf"/>
</dbReference>
<dbReference type="Pfam" id="PF02579">
    <property type="entry name" value="Nitro_FeMo-Co"/>
    <property type="match status" value="1"/>
</dbReference>
<dbReference type="InterPro" id="IPR033913">
    <property type="entry name" value="MTH1175_dom"/>
</dbReference>
<dbReference type="STRING" id="159292.SAMN05192546_104110"/>
<dbReference type="EMBL" id="FNPV01000004">
    <property type="protein sequence ID" value="SDY75207.1"/>
    <property type="molecule type" value="Genomic_DNA"/>
</dbReference>
<evidence type="ECO:0000313" key="2">
    <source>
        <dbReference type="EMBL" id="SDY75207.1"/>
    </source>
</evidence>